<keyword evidence="4" id="KW-0732">Signal</keyword>
<dbReference type="InterPro" id="IPR007863">
    <property type="entry name" value="Peptidase_M16_C"/>
</dbReference>
<dbReference type="AlphaFoldDB" id="A0A9X1YEC1"/>
<comment type="cofactor">
    <cofactor evidence="1">
        <name>Zn(2+)</name>
        <dbReference type="ChEBI" id="CHEBI:29105"/>
    </cofactor>
</comment>
<dbReference type="SUPFAM" id="SSF63411">
    <property type="entry name" value="LuxS/MPP-like metallohydrolase"/>
    <property type="match status" value="4"/>
</dbReference>
<dbReference type="PROSITE" id="PS00143">
    <property type="entry name" value="INSULINASE"/>
    <property type="match status" value="1"/>
</dbReference>
<dbReference type="Proteomes" id="UP001139353">
    <property type="component" value="Unassembled WGS sequence"/>
</dbReference>
<evidence type="ECO:0000259" key="6">
    <source>
        <dbReference type="Pfam" id="PF05193"/>
    </source>
</evidence>
<dbReference type="PANTHER" id="PTHR11851">
    <property type="entry name" value="METALLOPROTEASE"/>
    <property type="match status" value="1"/>
</dbReference>
<evidence type="ECO:0000256" key="4">
    <source>
        <dbReference type="SAM" id="SignalP"/>
    </source>
</evidence>
<feature type="signal peptide" evidence="4">
    <location>
        <begin position="1"/>
        <end position="28"/>
    </location>
</feature>
<dbReference type="Pfam" id="PF00675">
    <property type="entry name" value="Peptidase_M16"/>
    <property type="match status" value="1"/>
</dbReference>
<feature type="domain" description="Peptidase M16 C-terminal" evidence="6">
    <location>
        <begin position="665"/>
        <end position="840"/>
    </location>
</feature>
<dbReference type="GO" id="GO:0046872">
    <property type="term" value="F:metal ion binding"/>
    <property type="evidence" value="ECO:0007669"/>
    <property type="project" value="InterPro"/>
</dbReference>
<protein>
    <submittedName>
        <fullName evidence="7">Insulinase family protein</fullName>
    </submittedName>
</protein>
<organism evidence="7 8">
    <name type="scientific">Scleromatobacter humisilvae</name>
    <dbReference type="NCBI Taxonomy" id="2897159"/>
    <lineage>
        <taxon>Bacteria</taxon>
        <taxon>Pseudomonadati</taxon>
        <taxon>Pseudomonadota</taxon>
        <taxon>Betaproteobacteria</taxon>
        <taxon>Burkholderiales</taxon>
        <taxon>Sphaerotilaceae</taxon>
        <taxon>Scleromatobacter</taxon>
    </lineage>
</organism>
<proteinExistence type="inferred from homology"/>
<dbReference type="GO" id="GO:0006508">
    <property type="term" value="P:proteolysis"/>
    <property type="evidence" value="ECO:0007669"/>
    <property type="project" value="InterPro"/>
</dbReference>
<gene>
    <name evidence="7" type="ORF">LPC04_01830</name>
</gene>
<comment type="caution">
    <text evidence="7">The sequence shown here is derived from an EMBL/GenBank/DDBJ whole genome shotgun (WGS) entry which is preliminary data.</text>
</comment>
<dbReference type="GO" id="GO:0004222">
    <property type="term" value="F:metalloendopeptidase activity"/>
    <property type="evidence" value="ECO:0007669"/>
    <property type="project" value="InterPro"/>
</dbReference>
<evidence type="ECO:0000256" key="1">
    <source>
        <dbReference type="ARBA" id="ARBA00001947"/>
    </source>
</evidence>
<keyword evidence="8" id="KW-1185">Reference proteome</keyword>
<dbReference type="InterPro" id="IPR001431">
    <property type="entry name" value="Pept_M16_Zn_BS"/>
</dbReference>
<dbReference type="InterPro" id="IPR011249">
    <property type="entry name" value="Metalloenz_LuxS/M16"/>
</dbReference>
<feature type="domain" description="Peptidase M16 C-terminal" evidence="6">
    <location>
        <begin position="205"/>
        <end position="381"/>
    </location>
</feature>
<accession>A0A9X1YEC1</accession>
<reference evidence="7" key="1">
    <citation type="submission" date="2021-11" db="EMBL/GenBank/DDBJ databases">
        <title>BS-T2-15 a new species belonging to the Comamonadaceae family isolated from the soil of a French oak forest.</title>
        <authorList>
            <person name="Mieszkin S."/>
            <person name="Alain K."/>
        </authorList>
    </citation>
    <scope>NUCLEOTIDE SEQUENCE</scope>
    <source>
        <strain evidence="7">BS-T2-15</strain>
    </source>
</reference>
<evidence type="ECO:0000256" key="3">
    <source>
        <dbReference type="RuleBase" id="RU004447"/>
    </source>
</evidence>
<sequence>MQKNPSFRLLALSAALAAAAAVAIPAQAAGLPAQVREVEGVHEYRLPNGLQVLLIPDESKPTVTVNVTYRVGSRMEGYGETGMAHLLEHLMFKSTRNIAQVSTELSKRGMNFNGSTTADRTNYFETFPSDPAQLSWALKTEAERMVHANVIRKDLDSEMTVVRNEMESGENNPFRILMEKTNAAAFQWHAYGKDTIGARSDVENVNIPHLQAFYRKYYQPDNATLIVAGKFDAARVLAEIAQDFSMIPKPARVIEPTYTIEPVQDGEREVTLRRVGSEKDLYVTYHTPSIASPDMPAFSVIANALGDTPNGRLHKRLVESGKATQAFAWPSRHTDPGTFDAGAVLKKDDDLDAAQKIFLDTIEGVKTEPITAEELKRAQLQIDKGFDQLLASPQDLCVTLSEYIAGGDWRLLFLQRDRVDALTVEQVNKVADEWLKASNRTLGRFIPTDAPDRAPFATRTDPEAQLKDFKPRAAVAAGEAFDSTPAGLDKRSQVFTLPNGMKLALLPKKSKGGTVEMRFDLHFGALDNLRGKRGAGEGTGIIIGTGTETKTRAQLADAFSALKTDWELNGNAAQGHASLKTRRETLIPALELLAEAMRKPSFSPDEYEQGKRQTVQGLEQQSDDPGAVAGLALARAQEHYAADDPRYTPTVAEAVAETEGTKLADTIAFYRAYWGADHADMAIVGDFDPVQVRAAVTRLFGDWKSSVPYARIESPVSDVVGQHLVSPLKDKANAMTVGALNLRLQDTDPDYPALTLAAHVLGGGEFGSRLNARIRQKDGYSYNVGAGIGASAFEPNGIIQFYAIYAPQNRANVQAGFDQELTRFVKNGITAAELAEAKQAILAERATTRTSDAAVAGGWAVKLDQGRTFAWSADQDAKLAALTVDQVNAAIRKWIDPSKVNWSAAGTFSDKK</sequence>
<dbReference type="Gene3D" id="3.30.830.10">
    <property type="entry name" value="Metalloenzyme, LuxS/M16 peptidase-like"/>
    <property type="match status" value="4"/>
</dbReference>
<feature type="domain" description="Peptidase M16 N-terminal" evidence="5">
    <location>
        <begin position="52"/>
        <end position="197"/>
    </location>
</feature>
<evidence type="ECO:0000313" key="8">
    <source>
        <dbReference type="Proteomes" id="UP001139353"/>
    </source>
</evidence>
<dbReference type="InterPro" id="IPR011765">
    <property type="entry name" value="Pept_M16_N"/>
</dbReference>
<dbReference type="PANTHER" id="PTHR11851:SF49">
    <property type="entry name" value="MITOCHONDRIAL-PROCESSING PEPTIDASE SUBUNIT ALPHA"/>
    <property type="match status" value="1"/>
</dbReference>
<dbReference type="Pfam" id="PF05193">
    <property type="entry name" value="Peptidase_M16_C"/>
    <property type="match status" value="2"/>
</dbReference>
<evidence type="ECO:0000313" key="7">
    <source>
        <dbReference type="EMBL" id="MCK9684443.1"/>
    </source>
</evidence>
<feature type="chain" id="PRO_5040738190" evidence="4">
    <location>
        <begin position="29"/>
        <end position="912"/>
    </location>
</feature>
<comment type="similarity">
    <text evidence="2 3">Belongs to the peptidase M16 family.</text>
</comment>
<dbReference type="RefSeq" id="WP_275680473.1">
    <property type="nucleotide sequence ID" value="NZ_JAJLJH010000001.1"/>
</dbReference>
<dbReference type="InterPro" id="IPR050361">
    <property type="entry name" value="MPP/UQCRC_Complex"/>
</dbReference>
<name>A0A9X1YEC1_9BURK</name>
<evidence type="ECO:0000256" key="2">
    <source>
        <dbReference type="ARBA" id="ARBA00007261"/>
    </source>
</evidence>
<dbReference type="EMBL" id="JAJLJH010000001">
    <property type="protein sequence ID" value="MCK9684443.1"/>
    <property type="molecule type" value="Genomic_DNA"/>
</dbReference>
<evidence type="ECO:0000259" key="5">
    <source>
        <dbReference type="Pfam" id="PF00675"/>
    </source>
</evidence>